<evidence type="ECO:0000313" key="2">
    <source>
        <dbReference type="EMBL" id="KAF6164707.1"/>
    </source>
</evidence>
<comment type="caution">
    <text evidence="2">The sequence shown here is derived from an EMBL/GenBank/DDBJ whole genome shotgun (WGS) entry which is preliminary data.</text>
</comment>
<gene>
    <name evidence="1" type="ORF">GIB67_005876</name>
    <name evidence="2" type="ORF">GIB67_036567</name>
</gene>
<reference evidence="2 3" key="1">
    <citation type="journal article" date="2020" name="IScience">
        <title>Genome Sequencing of the Endangered Kingdonia uniflora (Circaeasteraceae, Ranunculales) Reveals Potential Mechanisms of Evolutionary Specialization.</title>
        <authorList>
            <person name="Sun Y."/>
            <person name="Deng T."/>
            <person name="Zhang A."/>
            <person name="Moore M.J."/>
            <person name="Landis J.B."/>
            <person name="Lin N."/>
            <person name="Zhang H."/>
            <person name="Zhang X."/>
            <person name="Huang J."/>
            <person name="Zhang X."/>
            <person name="Sun H."/>
            <person name="Wang H."/>
        </authorList>
    </citation>
    <scope>NUCLEOTIDE SEQUENCE [LARGE SCALE GENOMIC DNA]</scope>
    <source>
        <strain evidence="2">TB1705</strain>
        <tissue evidence="2">Leaf</tissue>
    </source>
</reference>
<proteinExistence type="predicted"/>
<dbReference type="GO" id="GO:0005634">
    <property type="term" value="C:nucleus"/>
    <property type="evidence" value="ECO:0007669"/>
    <property type="project" value="TreeGrafter"/>
</dbReference>
<evidence type="ECO:0000313" key="3">
    <source>
        <dbReference type="Proteomes" id="UP000541444"/>
    </source>
</evidence>
<dbReference type="InterPro" id="IPR045261">
    <property type="entry name" value="MORC_ATPase"/>
</dbReference>
<dbReference type="EMBL" id="JACGCM010000912">
    <property type="protein sequence ID" value="KAF6164707.1"/>
    <property type="molecule type" value="Genomic_DNA"/>
</dbReference>
<protein>
    <submittedName>
        <fullName evidence="2">Uncharacterized protein</fullName>
    </submittedName>
</protein>
<keyword evidence="3" id="KW-1185">Reference proteome</keyword>
<accession>A0A7J7NC30</accession>
<dbReference type="EMBL" id="JACGCM010001644">
    <property type="protein sequence ID" value="KAF6152222.1"/>
    <property type="molecule type" value="Genomic_DNA"/>
</dbReference>
<dbReference type="PANTHER" id="PTHR23336:SF11">
    <property type="entry name" value="OS06G0622000 PROTEIN"/>
    <property type="match status" value="1"/>
</dbReference>
<evidence type="ECO:0000313" key="1">
    <source>
        <dbReference type="EMBL" id="KAF6152222.1"/>
    </source>
</evidence>
<organism evidence="2 3">
    <name type="scientific">Kingdonia uniflora</name>
    <dbReference type="NCBI Taxonomy" id="39325"/>
    <lineage>
        <taxon>Eukaryota</taxon>
        <taxon>Viridiplantae</taxon>
        <taxon>Streptophyta</taxon>
        <taxon>Embryophyta</taxon>
        <taxon>Tracheophyta</taxon>
        <taxon>Spermatophyta</taxon>
        <taxon>Magnoliopsida</taxon>
        <taxon>Ranunculales</taxon>
        <taxon>Circaeasteraceae</taxon>
        <taxon>Kingdonia</taxon>
    </lineage>
</organism>
<name>A0A7J7NC30_9MAGN</name>
<dbReference type="Proteomes" id="UP000541444">
    <property type="component" value="Unassembled WGS sequence"/>
</dbReference>
<dbReference type="OrthoDB" id="757982at2759"/>
<sequence>MSRLSLLKRFFSSNPSICDVFNTWQIPGYLADVVLGFDSLEKNLECDLVFYFLECLRMNAQVRNWEDYNRFQTGAMKLGRDAIVLMQTSESGSMNFLSLSFNDGKSNVEVLIVSYCRRGSAMELDTSVQSEAYANYHLAAIKEFFPFDEYFIGEKLGFFRGKATGTQIYI</sequence>
<dbReference type="PANTHER" id="PTHR23336">
    <property type="entry name" value="ZINC FINGER CW-TYPE COILED-COIL DOMAIN PROTEIN 3"/>
    <property type="match status" value="1"/>
</dbReference>
<dbReference type="GO" id="GO:0016887">
    <property type="term" value="F:ATP hydrolysis activity"/>
    <property type="evidence" value="ECO:0007669"/>
    <property type="project" value="InterPro"/>
</dbReference>
<dbReference type="AlphaFoldDB" id="A0A7J7NC30"/>